<evidence type="ECO:0000313" key="5">
    <source>
        <dbReference type="Proteomes" id="UP001596106"/>
    </source>
</evidence>
<name>A0ABW0IK96_9BACT</name>
<keyword evidence="4" id="KW-0378">Hydrolase</keyword>
<organism evidence="4 5">
    <name type="scientific">Larkinella bovis</name>
    <dbReference type="NCBI Taxonomy" id="683041"/>
    <lineage>
        <taxon>Bacteria</taxon>
        <taxon>Pseudomonadati</taxon>
        <taxon>Bacteroidota</taxon>
        <taxon>Cytophagia</taxon>
        <taxon>Cytophagales</taxon>
        <taxon>Spirosomataceae</taxon>
        <taxon>Larkinella</taxon>
    </lineage>
</organism>
<evidence type="ECO:0000256" key="2">
    <source>
        <dbReference type="ARBA" id="ARBA00022679"/>
    </source>
</evidence>
<reference evidence="5" key="1">
    <citation type="journal article" date="2019" name="Int. J. Syst. Evol. Microbiol.">
        <title>The Global Catalogue of Microorganisms (GCM) 10K type strain sequencing project: providing services to taxonomists for standard genome sequencing and annotation.</title>
        <authorList>
            <consortium name="The Broad Institute Genomics Platform"/>
            <consortium name="The Broad Institute Genome Sequencing Center for Infectious Disease"/>
            <person name="Wu L."/>
            <person name="Ma J."/>
        </authorList>
    </citation>
    <scope>NUCLEOTIDE SEQUENCE [LARGE SCALE GENOMIC DNA]</scope>
    <source>
        <strain evidence="5">CCUG 55250</strain>
    </source>
</reference>
<dbReference type="SUPFAM" id="SSF75005">
    <property type="entry name" value="Arabinanase/levansucrase/invertase"/>
    <property type="match status" value="1"/>
</dbReference>
<protein>
    <submittedName>
        <fullName evidence="4">Glycoside hydrolase family 130 protein</fullName>
    </submittedName>
</protein>
<keyword evidence="5" id="KW-1185">Reference proteome</keyword>
<dbReference type="RefSeq" id="WP_379850898.1">
    <property type="nucleotide sequence ID" value="NZ_JBHSMA010000017.1"/>
</dbReference>
<sequence>MIKATRTGIVIRPDPTRVLFRPFELSSSTRVLKIIARVNAMTEEEAERKLGEVIREFGSRHYKLERFFLKRFNHIKPQLLTDEPLSLERKLLLGAYFTMEYSLESAALFNPSIVWHPDQSNVPPGFKRFILSMRATGEGHISSITFRMGYIDQDSKIILRKPSRYVTSPEIVPNHRFNRAQFERKLYELRLSNSISDMMMSGLGEEFALEEMEDRLKRVLSQYRHHVEYESIASSLRTLARSNYELDFDDDQSLDERCIFPTSPNETNGIEDARFVRFVDDDGEVTYYATYTAYNGQVTFPQLLMTKDFTHFSINTLNGAEVQNKGMALFPRKINGRYAMLSRQDGENIYLMYSDDLYFWQSKEVLLKPTYHWEFVQLGNCGSPIETEAGWLVLSHGVGPMRKYAIGAFLLDLNDPSIVIGRTKEPLLSPDENEREGYVPNVVYSCGGIINGNDLIIPYAMSDYASSFATVNVQELLNELTSSQKPVEVGIEDQRM</sequence>
<dbReference type="GO" id="GO:0016787">
    <property type="term" value="F:hydrolase activity"/>
    <property type="evidence" value="ECO:0007669"/>
    <property type="project" value="UniProtKB-KW"/>
</dbReference>
<dbReference type="Pfam" id="PF04041">
    <property type="entry name" value="Glyco_hydro_130"/>
    <property type="match status" value="1"/>
</dbReference>
<dbReference type="Proteomes" id="UP001596106">
    <property type="component" value="Unassembled WGS sequence"/>
</dbReference>
<comment type="similarity">
    <text evidence="3">Belongs to the glycosyl hydrolase 130 family.</text>
</comment>
<dbReference type="CDD" id="cd18613">
    <property type="entry name" value="GH130"/>
    <property type="match status" value="1"/>
</dbReference>
<dbReference type="PANTHER" id="PTHR34106">
    <property type="entry name" value="GLYCOSIDASE"/>
    <property type="match status" value="1"/>
</dbReference>
<evidence type="ECO:0000256" key="3">
    <source>
        <dbReference type="ARBA" id="ARBA00024356"/>
    </source>
</evidence>
<dbReference type="InterPro" id="IPR023296">
    <property type="entry name" value="Glyco_hydro_beta-prop_sf"/>
</dbReference>
<keyword evidence="1" id="KW-0328">Glycosyltransferase</keyword>
<evidence type="ECO:0000313" key="4">
    <source>
        <dbReference type="EMBL" id="MFC5412907.1"/>
    </source>
</evidence>
<dbReference type="Gene3D" id="2.115.10.20">
    <property type="entry name" value="Glycosyl hydrolase domain, family 43"/>
    <property type="match status" value="1"/>
</dbReference>
<gene>
    <name evidence="4" type="ORF">ACFPMF_26520</name>
</gene>
<evidence type="ECO:0000256" key="1">
    <source>
        <dbReference type="ARBA" id="ARBA00022676"/>
    </source>
</evidence>
<comment type="caution">
    <text evidence="4">The sequence shown here is derived from an EMBL/GenBank/DDBJ whole genome shotgun (WGS) entry which is preliminary data.</text>
</comment>
<keyword evidence="2" id="KW-0808">Transferase</keyword>
<dbReference type="EMBL" id="JBHSMA010000017">
    <property type="protein sequence ID" value="MFC5412907.1"/>
    <property type="molecule type" value="Genomic_DNA"/>
</dbReference>
<proteinExistence type="inferred from homology"/>
<accession>A0ABW0IK96</accession>
<dbReference type="InterPro" id="IPR007184">
    <property type="entry name" value="Mannoside_phosphorylase"/>
</dbReference>
<dbReference type="PANTHER" id="PTHR34106:SF4">
    <property type="entry name" value="BLL5143 PROTEIN"/>
    <property type="match status" value="1"/>
</dbReference>